<dbReference type="InterPro" id="IPR017884">
    <property type="entry name" value="SANT_dom"/>
</dbReference>
<organism evidence="14 15">
    <name type="scientific">Pomacea canaliculata</name>
    <name type="common">Golden apple snail</name>
    <dbReference type="NCBI Taxonomy" id="400727"/>
    <lineage>
        <taxon>Eukaryota</taxon>
        <taxon>Metazoa</taxon>
        <taxon>Spiralia</taxon>
        <taxon>Lophotrochozoa</taxon>
        <taxon>Mollusca</taxon>
        <taxon>Gastropoda</taxon>
        <taxon>Caenogastropoda</taxon>
        <taxon>Architaenioglossa</taxon>
        <taxon>Ampullarioidea</taxon>
        <taxon>Ampullariidae</taxon>
        <taxon>Pomacea</taxon>
    </lineage>
</organism>
<reference evidence="14 15" key="1">
    <citation type="submission" date="2018-04" db="EMBL/GenBank/DDBJ databases">
        <title>The genome of golden apple snail Pomacea canaliculata provides insight into stress tolerance and invasive adaptation.</title>
        <authorList>
            <person name="Liu C."/>
            <person name="Liu B."/>
            <person name="Ren Y."/>
            <person name="Zhang Y."/>
            <person name="Wang H."/>
            <person name="Li S."/>
            <person name="Jiang F."/>
            <person name="Yin L."/>
            <person name="Zhang G."/>
            <person name="Qian W."/>
            <person name="Fan W."/>
        </authorList>
    </citation>
    <scope>NUCLEOTIDE SEQUENCE [LARGE SCALE GENOMIC DNA]</scope>
    <source>
        <strain evidence="14">SZHN2017</strain>
        <tissue evidence="14">Muscle</tissue>
    </source>
</reference>
<feature type="compositionally biased region" description="Basic and acidic residues" evidence="9">
    <location>
        <begin position="144"/>
        <end position="154"/>
    </location>
</feature>
<dbReference type="InterPro" id="IPR000679">
    <property type="entry name" value="Znf_GATA"/>
</dbReference>
<feature type="compositionally biased region" description="Acidic residues" evidence="9">
    <location>
        <begin position="704"/>
        <end position="715"/>
    </location>
</feature>
<keyword evidence="3 8" id="KW-0863">Zinc-finger</keyword>
<feature type="compositionally biased region" description="Low complexity" evidence="9">
    <location>
        <begin position="717"/>
        <end position="731"/>
    </location>
</feature>
<dbReference type="PROSITE" id="PS50114">
    <property type="entry name" value="GATA_ZN_FINGER_2"/>
    <property type="match status" value="1"/>
</dbReference>
<dbReference type="Pfam" id="PF01448">
    <property type="entry name" value="ELM2"/>
    <property type="match status" value="1"/>
</dbReference>
<feature type="compositionally biased region" description="Basic residues" evidence="9">
    <location>
        <begin position="532"/>
        <end position="542"/>
    </location>
</feature>
<evidence type="ECO:0000256" key="1">
    <source>
        <dbReference type="ARBA" id="ARBA00004123"/>
    </source>
</evidence>
<dbReference type="PROSITE" id="PS51156">
    <property type="entry name" value="ELM2"/>
    <property type="match status" value="1"/>
</dbReference>
<dbReference type="SMART" id="SM00717">
    <property type="entry name" value="SANT"/>
    <property type="match status" value="1"/>
</dbReference>
<dbReference type="PROSITE" id="PS51293">
    <property type="entry name" value="SANT"/>
    <property type="match status" value="1"/>
</dbReference>
<dbReference type="SMART" id="SM01189">
    <property type="entry name" value="ELM2"/>
    <property type="match status" value="1"/>
</dbReference>
<evidence type="ECO:0000259" key="10">
    <source>
        <dbReference type="PROSITE" id="PS50114"/>
    </source>
</evidence>
<dbReference type="AlphaFoldDB" id="A0A2T7PU13"/>
<dbReference type="InterPro" id="IPR009057">
    <property type="entry name" value="Homeodomain-like_sf"/>
</dbReference>
<keyword evidence="5" id="KW-0805">Transcription regulation</keyword>
<feature type="region of interest" description="Disordered" evidence="9">
    <location>
        <begin position="21"/>
        <end position="120"/>
    </location>
</feature>
<evidence type="ECO:0000259" key="12">
    <source>
        <dbReference type="PROSITE" id="PS51156"/>
    </source>
</evidence>
<feature type="region of interest" description="Disordered" evidence="9">
    <location>
        <begin position="530"/>
        <end position="575"/>
    </location>
</feature>
<feature type="compositionally biased region" description="Polar residues" evidence="9">
    <location>
        <begin position="548"/>
        <end position="560"/>
    </location>
</feature>
<evidence type="ECO:0000313" key="15">
    <source>
        <dbReference type="Proteomes" id="UP000245119"/>
    </source>
</evidence>
<feature type="domain" description="BAH" evidence="11">
    <location>
        <begin position="227"/>
        <end position="364"/>
    </location>
</feature>
<dbReference type="SUPFAM" id="SSF46689">
    <property type="entry name" value="Homeodomain-like"/>
    <property type="match status" value="1"/>
</dbReference>
<dbReference type="PANTHER" id="PTHR13859">
    <property type="entry name" value="ATROPHIN-RELATED"/>
    <property type="match status" value="1"/>
</dbReference>
<dbReference type="CDD" id="cd11661">
    <property type="entry name" value="SANT_MTA3_like"/>
    <property type="match status" value="1"/>
</dbReference>
<dbReference type="SMART" id="SM00401">
    <property type="entry name" value="ZnF_GATA"/>
    <property type="match status" value="1"/>
</dbReference>
<feature type="compositionally biased region" description="Basic and acidic residues" evidence="9">
    <location>
        <begin position="78"/>
        <end position="87"/>
    </location>
</feature>
<dbReference type="Pfam" id="PF00320">
    <property type="entry name" value="GATA"/>
    <property type="match status" value="1"/>
</dbReference>
<evidence type="ECO:0000256" key="3">
    <source>
        <dbReference type="ARBA" id="ARBA00022771"/>
    </source>
</evidence>
<dbReference type="InterPro" id="IPR000949">
    <property type="entry name" value="ELM2_dom"/>
</dbReference>
<evidence type="ECO:0000259" key="13">
    <source>
        <dbReference type="PROSITE" id="PS51293"/>
    </source>
</evidence>
<evidence type="ECO:0000256" key="4">
    <source>
        <dbReference type="ARBA" id="ARBA00022833"/>
    </source>
</evidence>
<keyword evidence="7" id="KW-0539">Nucleus</keyword>
<keyword evidence="2" id="KW-0479">Metal-binding</keyword>
<dbReference type="Gene3D" id="4.10.1240.50">
    <property type="match status" value="1"/>
</dbReference>
<dbReference type="STRING" id="400727.A0A2T7PU13"/>
<dbReference type="EMBL" id="PZQS01000002">
    <property type="protein sequence ID" value="PVD36916.1"/>
    <property type="molecule type" value="Genomic_DNA"/>
</dbReference>
<protein>
    <recommendedName>
        <fullName evidence="16">Arginine-glutamic acid dipeptide repeats protein</fullName>
    </recommendedName>
</protein>
<keyword evidence="15" id="KW-1185">Reference proteome</keyword>
<feature type="domain" description="GATA-type" evidence="10">
    <location>
        <begin position="584"/>
        <end position="627"/>
    </location>
</feature>
<dbReference type="PROSITE" id="PS51038">
    <property type="entry name" value="BAH"/>
    <property type="match status" value="1"/>
</dbReference>
<dbReference type="InterPro" id="IPR001005">
    <property type="entry name" value="SANT/Myb"/>
</dbReference>
<keyword evidence="4" id="KW-0862">Zinc</keyword>
<dbReference type="GO" id="GO:0008270">
    <property type="term" value="F:zinc ion binding"/>
    <property type="evidence" value="ECO:0007669"/>
    <property type="project" value="UniProtKB-KW"/>
</dbReference>
<evidence type="ECO:0000313" key="14">
    <source>
        <dbReference type="EMBL" id="PVD36916.1"/>
    </source>
</evidence>
<evidence type="ECO:0000256" key="7">
    <source>
        <dbReference type="ARBA" id="ARBA00023242"/>
    </source>
</evidence>
<evidence type="ECO:0000256" key="2">
    <source>
        <dbReference type="ARBA" id="ARBA00022723"/>
    </source>
</evidence>
<dbReference type="InterPro" id="IPR001025">
    <property type="entry name" value="BAH_dom"/>
</dbReference>
<dbReference type="Pfam" id="PF00249">
    <property type="entry name" value="Myb_DNA-binding"/>
    <property type="match status" value="1"/>
</dbReference>
<feature type="domain" description="ELM2" evidence="12">
    <location>
        <begin position="365"/>
        <end position="471"/>
    </location>
</feature>
<dbReference type="Pfam" id="PF01426">
    <property type="entry name" value="BAH"/>
    <property type="match status" value="1"/>
</dbReference>
<dbReference type="Proteomes" id="UP000245119">
    <property type="component" value="Linkage Group LG2"/>
</dbReference>
<feature type="domain" description="SANT" evidence="13">
    <location>
        <begin position="475"/>
        <end position="527"/>
    </location>
</feature>
<dbReference type="SMART" id="SM00439">
    <property type="entry name" value="BAH"/>
    <property type="match status" value="1"/>
</dbReference>
<evidence type="ECO:0000256" key="8">
    <source>
        <dbReference type="PROSITE-ProRule" id="PRU00094"/>
    </source>
</evidence>
<dbReference type="FunFam" id="1.10.10.60:FF:000052">
    <property type="entry name" value="Arginine-glutamic acid dipeptide (RE) repeats"/>
    <property type="match status" value="1"/>
</dbReference>
<feature type="compositionally biased region" description="Low complexity" evidence="9">
    <location>
        <begin position="88"/>
        <end position="103"/>
    </location>
</feature>
<keyword evidence="6" id="KW-0804">Transcription</keyword>
<feature type="region of interest" description="Disordered" evidence="9">
    <location>
        <begin position="144"/>
        <end position="183"/>
    </location>
</feature>
<sequence length="987" mass="108149">MCYDRLVVITVFAEVSRLGRPLRDSGRKQQQQQHPEEAMMETNPESATCDDTHMETDGGDQPSKGSSTTWEYPLTDDNDNRSDHNNEDNNNLQQQQAEAPAEPTRSAGGGRPKREGDSLRLNIVINSNDQSLAEKFIDDRNKRLGGQEREDARKQSLVATAAATTTAKKKKRKRKVGKTKVVEPPPVDNGEVLVPVHSVWHRNRRVGAGHVIKKGDQVLRYVDRKGIVYSPKDSIYLENKQADQPFYICSIQQFKLTKRDTLLMNVKWYFRLSEIPGSVSHHLLLDRHIEHGSGESVIKDPAIKSRELFTSDASDTVPITALRGKCQVVHYQDIRSARAFKPAPDVFFYVLGYNPQTKRLATTQGEIRVGSSHQARLPECKPNVQPAEMPERCDNHEEIRWRPLHVMDGDLIMYLRAARSIAAFAGMCDGGSADDGCQAASMDETTMNAMDILHRNSYDTGKALQALVKSPAMKTIEKKWTDEDSKRFVKGLRQYGKNFFKIRKELLPHRETGELIEYYYFWKKTPSAVSNRPHRRHRRQGGLKRQNTRSSSQPSEYLDQSSATECSDDSEDSDGGRDLSTYLCRHCLTTISKDWHHAGKDRTLLCTKCRLFFKKYGEERPLEGEKEPSPFLFKPVKEEEEESVNGKHNMRTRRSTTSAKTDAKGRKRLQASDTEGKPKRRKDQDRSDSESMLDSSEASGNEDLGNEADSDDNNQDDLSASSQPSTPSSLDTEFKPAKDYIKPEPLAQSPLVALSHTVSASTTAGASTLSTSNTISTTAVCTSTAIVNPVASAQDSNSGLILGGVGTSSHHTPSLGNSFSPVTQAVGLITENKQSLGVGVSHLTAGNLSLPSRQSSELPSAIATTASIDSVTISSLASQAPVTVSTQSAVLMPSSSSSSFASSSSSSSSSSPLVVPGTTMTSMSSTGVTLMSSGSGTSGEGEKKYLPPQAAFIYTGRAFVHPISPPPILPICPTPGASAWWASTPCA</sequence>
<evidence type="ECO:0000256" key="5">
    <source>
        <dbReference type="ARBA" id="ARBA00023015"/>
    </source>
</evidence>
<name>A0A2T7PU13_POMCA</name>
<feature type="compositionally biased region" description="Basic and acidic residues" evidence="9">
    <location>
        <begin position="674"/>
        <end position="689"/>
    </location>
</feature>
<proteinExistence type="predicted"/>
<feature type="compositionally biased region" description="Polar residues" evidence="9">
    <location>
        <begin position="690"/>
        <end position="699"/>
    </location>
</feature>
<dbReference type="SUPFAM" id="SSF57716">
    <property type="entry name" value="Glucocorticoid receptor-like (DNA-binding domain)"/>
    <property type="match status" value="1"/>
</dbReference>
<feature type="compositionally biased region" description="Basic residues" evidence="9">
    <location>
        <begin position="167"/>
        <end position="178"/>
    </location>
</feature>
<evidence type="ECO:0000259" key="11">
    <source>
        <dbReference type="PROSITE" id="PS51038"/>
    </source>
</evidence>
<comment type="subcellular location">
    <subcellularLocation>
        <location evidence="1">Nucleus</location>
    </subcellularLocation>
</comment>
<dbReference type="GO" id="GO:0043565">
    <property type="term" value="F:sequence-specific DNA binding"/>
    <property type="evidence" value="ECO:0007669"/>
    <property type="project" value="InterPro"/>
</dbReference>
<comment type="caution">
    <text evidence="14">The sequence shown here is derived from an EMBL/GenBank/DDBJ whole genome shotgun (WGS) entry which is preliminary data.</text>
</comment>
<dbReference type="GO" id="GO:0003714">
    <property type="term" value="F:transcription corepressor activity"/>
    <property type="evidence" value="ECO:0007669"/>
    <property type="project" value="TreeGrafter"/>
</dbReference>
<dbReference type="Gene3D" id="1.10.10.60">
    <property type="entry name" value="Homeodomain-like"/>
    <property type="match status" value="1"/>
</dbReference>
<dbReference type="Gene3D" id="3.30.50.10">
    <property type="entry name" value="Erythroid Transcription Factor GATA-1, subunit A"/>
    <property type="match status" value="1"/>
</dbReference>
<dbReference type="PANTHER" id="PTHR13859:SF11">
    <property type="entry name" value="GRUNGE, ISOFORM J"/>
    <property type="match status" value="1"/>
</dbReference>
<evidence type="ECO:0008006" key="16">
    <source>
        <dbReference type="Google" id="ProtNLM"/>
    </source>
</evidence>
<dbReference type="InterPro" id="IPR013088">
    <property type="entry name" value="Znf_NHR/GATA"/>
</dbReference>
<dbReference type="GO" id="GO:0003682">
    <property type="term" value="F:chromatin binding"/>
    <property type="evidence" value="ECO:0007669"/>
    <property type="project" value="InterPro"/>
</dbReference>
<evidence type="ECO:0000256" key="6">
    <source>
        <dbReference type="ARBA" id="ARBA00023163"/>
    </source>
</evidence>
<feature type="region of interest" description="Disordered" evidence="9">
    <location>
        <begin position="899"/>
        <end position="919"/>
    </location>
</feature>
<dbReference type="InterPro" id="IPR043151">
    <property type="entry name" value="BAH_sf"/>
</dbReference>
<dbReference type="OrthoDB" id="6147534at2759"/>
<accession>A0A2T7PU13</accession>
<gene>
    <name evidence="14" type="ORF">C0Q70_03909</name>
</gene>
<feature type="region of interest" description="Disordered" evidence="9">
    <location>
        <begin position="621"/>
        <end position="733"/>
    </location>
</feature>
<evidence type="ECO:0000256" key="9">
    <source>
        <dbReference type="SAM" id="MobiDB-lite"/>
    </source>
</evidence>
<dbReference type="CDD" id="cd00202">
    <property type="entry name" value="ZnF_GATA"/>
    <property type="match status" value="1"/>
</dbReference>
<dbReference type="GO" id="GO:0005634">
    <property type="term" value="C:nucleus"/>
    <property type="evidence" value="ECO:0007669"/>
    <property type="project" value="UniProtKB-SubCell"/>
</dbReference>
<dbReference type="Gene3D" id="2.30.30.490">
    <property type="match status" value="1"/>
</dbReference>